<feature type="compositionally biased region" description="Pro residues" evidence="1">
    <location>
        <begin position="1"/>
        <end position="12"/>
    </location>
</feature>
<gene>
    <name evidence="4" type="ORF">K5L39_01970</name>
</gene>
<evidence type="ECO:0000313" key="5">
    <source>
        <dbReference type="Proteomes" id="UP001299283"/>
    </source>
</evidence>
<feature type="compositionally biased region" description="Pro residues" evidence="1">
    <location>
        <begin position="29"/>
        <end position="41"/>
    </location>
</feature>
<feature type="domain" description="PknH-like extracellular" evidence="3">
    <location>
        <begin position="96"/>
        <end position="286"/>
    </location>
</feature>
<dbReference type="Proteomes" id="UP001299283">
    <property type="component" value="Unassembled WGS sequence"/>
</dbReference>
<name>A0ABU5YS59_9MYCO</name>
<comment type="caution">
    <text evidence="4">The sequence shown here is derived from an EMBL/GenBank/DDBJ whole genome shotgun (WGS) entry which is preliminary data.</text>
</comment>
<reference evidence="4 5" key="1">
    <citation type="submission" date="2023-12" db="EMBL/GenBank/DDBJ databases">
        <title>Description of new species of Mycobacterium terrae complex isolated from sewage at the Sao Paulo Zoological Park Foundation in Brazil.</title>
        <authorList>
            <person name="Romagnoli C.L."/>
            <person name="Conceicao E.C."/>
            <person name="Machado E."/>
            <person name="Barreto L.B.P.F."/>
            <person name="Sharma A."/>
            <person name="Silva N.M."/>
            <person name="Marques L.E."/>
            <person name="Juliana M.A."/>
            <person name="Lourenco M.C.S."/>
            <person name="Digiampietri L.A."/>
            <person name="Suffys P.N."/>
            <person name="Viana-Niero C."/>
        </authorList>
    </citation>
    <scope>NUCLEOTIDE SEQUENCE [LARGE SCALE GENOMIC DNA]</scope>
    <source>
        <strain evidence="4 5">MYC017</strain>
    </source>
</reference>
<sequence length="292" mass="30874">MNEPRGPMPNPHDPTQFAPMNPSMMPQPGQVPPAWPPMPPNPPPHTNRRLIWVLLRLVCVLTVAAVVLTVTLVGRNRHADAHSTTESDSGGGTPLPVSALDGLLPAKDVIASAVSDPGIGLVNEGQGIDTDIMVDADCQGLTSVSGPSYAGSGWTAMRWQRWNSPTEPDAPRLEHQVLMSVAAYPKADAARAFYTKQNAAWQECSGRIINSRTATVKDSPDAFWTVGEVTESGGLLQATTIFEGGSGWSCRGALTVRNNVVARVSVCADTDSAAAARTILDSITAKIDGVHP</sequence>
<evidence type="ECO:0000256" key="2">
    <source>
        <dbReference type="SAM" id="Phobius"/>
    </source>
</evidence>
<dbReference type="EMBL" id="JAYJJQ010000002">
    <property type="protein sequence ID" value="MEB3067941.1"/>
    <property type="molecule type" value="Genomic_DNA"/>
</dbReference>
<dbReference type="Pfam" id="PF14032">
    <property type="entry name" value="PknH_C"/>
    <property type="match status" value="1"/>
</dbReference>
<evidence type="ECO:0000259" key="3">
    <source>
        <dbReference type="Pfam" id="PF14032"/>
    </source>
</evidence>
<feature type="transmembrane region" description="Helical" evidence="2">
    <location>
        <begin position="50"/>
        <end position="73"/>
    </location>
</feature>
<organism evidence="4 5">
    <name type="scientific">[Mycobacterium] vasticus</name>
    <dbReference type="NCBI Taxonomy" id="2875777"/>
    <lineage>
        <taxon>Bacteria</taxon>
        <taxon>Bacillati</taxon>
        <taxon>Actinomycetota</taxon>
        <taxon>Actinomycetes</taxon>
        <taxon>Mycobacteriales</taxon>
        <taxon>Mycobacteriaceae</taxon>
        <taxon>Mycolicibacter</taxon>
    </lineage>
</organism>
<accession>A0ABU5YS59</accession>
<dbReference type="RefSeq" id="WP_225397046.1">
    <property type="nucleotide sequence ID" value="NZ_JAYJJQ010000002.1"/>
</dbReference>
<evidence type="ECO:0000256" key="1">
    <source>
        <dbReference type="SAM" id="MobiDB-lite"/>
    </source>
</evidence>
<keyword evidence="5" id="KW-1185">Reference proteome</keyword>
<dbReference type="InterPro" id="IPR038232">
    <property type="entry name" value="PknH-like_Extracell_sf"/>
</dbReference>
<proteinExistence type="predicted"/>
<keyword evidence="2" id="KW-1133">Transmembrane helix</keyword>
<dbReference type="InterPro" id="IPR026954">
    <property type="entry name" value="PknH-like_Extracell"/>
</dbReference>
<protein>
    <submittedName>
        <fullName evidence="4">Sensor domain-containing protein</fullName>
    </submittedName>
</protein>
<keyword evidence="2" id="KW-0812">Transmembrane</keyword>
<keyword evidence="2" id="KW-0472">Membrane</keyword>
<feature type="region of interest" description="Disordered" evidence="1">
    <location>
        <begin position="1"/>
        <end position="41"/>
    </location>
</feature>
<dbReference type="Gene3D" id="3.40.1000.70">
    <property type="entry name" value="PknH-like extracellular domain"/>
    <property type="match status" value="1"/>
</dbReference>
<evidence type="ECO:0000313" key="4">
    <source>
        <dbReference type="EMBL" id="MEB3067941.1"/>
    </source>
</evidence>